<comment type="subcellular location">
    <subcellularLocation>
        <location evidence="1">Nucleus</location>
    </subcellularLocation>
</comment>
<dbReference type="GO" id="GO:0006325">
    <property type="term" value="P:chromatin organization"/>
    <property type="evidence" value="ECO:0007669"/>
    <property type="project" value="UniProtKB-KW"/>
</dbReference>
<dbReference type="SUPFAM" id="SSF103637">
    <property type="entry name" value="CCHHC domain"/>
    <property type="match status" value="2"/>
</dbReference>
<evidence type="ECO:0000256" key="4">
    <source>
        <dbReference type="ARBA" id="ARBA00022771"/>
    </source>
</evidence>
<evidence type="ECO:0000256" key="9">
    <source>
        <dbReference type="ARBA" id="ARBA00023242"/>
    </source>
</evidence>
<feature type="repeat" description="MBT" evidence="10">
    <location>
        <begin position="726"/>
        <end position="822"/>
    </location>
</feature>
<dbReference type="InterPro" id="IPR050548">
    <property type="entry name" value="PcG_chromatin_remod_factors"/>
</dbReference>
<dbReference type="Gene3D" id="2.30.30.140">
    <property type="match status" value="3"/>
</dbReference>
<keyword evidence="7" id="KW-0805">Transcription regulation</keyword>
<evidence type="ECO:0000256" key="1">
    <source>
        <dbReference type="ARBA" id="ARBA00004123"/>
    </source>
</evidence>
<evidence type="ECO:0000256" key="7">
    <source>
        <dbReference type="ARBA" id="ARBA00023015"/>
    </source>
</evidence>
<dbReference type="GO" id="GO:0003682">
    <property type="term" value="F:chromatin binding"/>
    <property type="evidence" value="ECO:0007669"/>
    <property type="project" value="TreeGrafter"/>
</dbReference>
<dbReference type="InterPro" id="IPR004092">
    <property type="entry name" value="Mbt"/>
</dbReference>
<reference evidence="13" key="2">
    <citation type="submission" date="2021-09" db="EMBL/GenBank/DDBJ databases">
        <authorList>
            <person name="Jia N."/>
            <person name="Wang J."/>
            <person name="Shi W."/>
            <person name="Du L."/>
            <person name="Sun Y."/>
            <person name="Zhan W."/>
            <person name="Jiang J."/>
            <person name="Wang Q."/>
            <person name="Zhang B."/>
            <person name="Ji P."/>
            <person name="Sakyi L.B."/>
            <person name="Cui X."/>
            <person name="Yuan T."/>
            <person name="Jiang B."/>
            <person name="Yang W."/>
            <person name="Lam T.T.-Y."/>
            <person name="Chang Q."/>
            <person name="Ding S."/>
            <person name="Wang X."/>
            <person name="Zhu J."/>
            <person name="Ruan X."/>
            <person name="Zhao L."/>
            <person name="Wei J."/>
            <person name="Que T."/>
            <person name="Du C."/>
            <person name="Cheng J."/>
            <person name="Dai P."/>
            <person name="Han X."/>
            <person name="Huang E."/>
            <person name="Gao Y."/>
            <person name="Liu J."/>
            <person name="Shao H."/>
            <person name="Ye R."/>
            <person name="Li L."/>
            <person name="Wei W."/>
            <person name="Wang X."/>
            <person name="Wang C."/>
            <person name="Huo Q."/>
            <person name="Li W."/>
            <person name="Guo W."/>
            <person name="Chen H."/>
            <person name="Chen S."/>
            <person name="Zhou L."/>
            <person name="Zhou L."/>
            <person name="Ni X."/>
            <person name="Tian J."/>
            <person name="Zhou Y."/>
            <person name="Sheng Y."/>
            <person name="Liu T."/>
            <person name="Pan Y."/>
            <person name="Xia L."/>
            <person name="Li J."/>
            <person name="Zhao F."/>
            <person name="Cao W."/>
        </authorList>
    </citation>
    <scope>NUCLEOTIDE SEQUENCE</scope>
    <source>
        <strain evidence="13">Rsan-2018</strain>
        <tissue evidence="13">Larvae</tissue>
    </source>
</reference>
<dbReference type="PROSITE" id="PS50105">
    <property type="entry name" value="SAM_DOMAIN"/>
    <property type="match status" value="1"/>
</dbReference>
<keyword evidence="14" id="KW-1185">Reference proteome</keyword>
<dbReference type="GO" id="GO:0005634">
    <property type="term" value="C:nucleus"/>
    <property type="evidence" value="ECO:0007669"/>
    <property type="project" value="UniProtKB-SubCell"/>
</dbReference>
<dbReference type="Pfam" id="PF02820">
    <property type="entry name" value="MBT"/>
    <property type="match status" value="3"/>
</dbReference>
<dbReference type="GO" id="GO:0045892">
    <property type="term" value="P:negative regulation of DNA-templated transcription"/>
    <property type="evidence" value="ECO:0007669"/>
    <property type="project" value="TreeGrafter"/>
</dbReference>
<evidence type="ECO:0000256" key="2">
    <source>
        <dbReference type="ARBA" id="ARBA00022723"/>
    </source>
</evidence>
<dbReference type="EMBL" id="JABSTV010001246">
    <property type="protein sequence ID" value="KAH7975351.1"/>
    <property type="molecule type" value="Genomic_DNA"/>
</dbReference>
<dbReference type="Pfam" id="PF01530">
    <property type="entry name" value="zf-C2HC"/>
    <property type="match status" value="2"/>
</dbReference>
<dbReference type="PANTHER" id="PTHR12247:SF131">
    <property type="entry name" value="LD05287P"/>
    <property type="match status" value="1"/>
</dbReference>
<evidence type="ECO:0000256" key="3">
    <source>
        <dbReference type="ARBA" id="ARBA00022737"/>
    </source>
</evidence>
<dbReference type="SUPFAM" id="SSF47769">
    <property type="entry name" value="SAM/Pointed domain"/>
    <property type="match status" value="1"/>
</dbReference>
<gene>
    <name evidence="13" type="ORF">HPB52_000612</name>
</gene>
<accession>A0A9D4QCB4</accession>
<dbReference type="Gene3D" id="4.10.320.30">
    <property type="match status" value="2"/>
</dbReference>
<dbReference type="GO" id="GO:0042393">
    <property type="term" value="F:histone binding"/>
    <property type="evidence" value="ECO:0007669"/>
    <property type="project" value="TreeGrafter"/>
</dbReference>
<organism evidence="13 14">
    <name type="scientific">Rhipicephalus sanguineus</name>
    <name type="common">Brown dog tick</name>
    <name type="synonym">Ixodes sanguineus</name>
    <dbReference type="NCBI Taxonomy" id="34632"/>
    <lineage>
        <taxon>Eukaryota</taxon>
        <taxon>Metazoa</taxon>
        <taxon>Ecdysozoa</taxon>
        <taxon>Arthropoda</taxon>
        <taxon>Chelicerata</taxon>
        <taxon>Arachnida</taxon>
        <taxon>Acari</taxon>
        <taxon>Parasitiformes</taxon>
        <taxon>Ixodida</taxon>
        <taxon>Ixodoidea</taxon>
        <taxon>Ixodidae</taxon>
        <taxon>Rhipicephalinae</taxon>
        <taxon>Rhipicephalus</taxon>
        <taxon>Rhipicephalus</taxon>
    </lineage>
</organism>
<evidence type="ECO:0000259" key="12">
    <source>
        <dbReference type="PROSITE" id="PS50105"/>
    </source>
</evidence>
<keyword evidence="3" id="KW-0677">Repeat</keyword>
<proteinExistence type="predicted"/>
<keyword evidence="6" id="KW-0156">Chromatin regulator</keyword>
<dbReference type="SMART" id="SM00561">
    <property type="entry name" value="MBT"/>
    <property type="match status" value="3"/>
</dbReference>
<dbReference type="InterPro" id="IPR036060">
    <property type="entry name" value="Znf_C2H2C_sf"/>
</dbReference>
<dbReference type="VEuPathDB" id="VectorBase:RSAN_029967"/>
<dbReference type="PANTHER" id="PTHR12247">
    <property type="entry name" value="POLYCOMB GROUP PROTEIN"/>
    <property type="match status" value="1"/>
</dbReference>
<name>A0A9D4QCB4_RHISA</name>
<dbReference type="InterPro" id="IPR002515">
    <property type="entry name" value="Znf_C2H2C"/>
</dbReference>
<dbReference type="FunFam" id="2.30.30.140:FF:000007">
    <property type="entry name" value="Lethal(3)malignant brain tumor-like protein 1"/>
    <property type="match status" value="1"/>
</dbReference>
<dbReference type="SUPFAM" id="SSF63748">
    <property type="entry name" value="Tudor/PWWP/MBT"/>
    <property type="match status" value="3"/>
</dbReference>
<feature type="region of interest" description="Disordered" evidence="11">
    <location>
        <begin position="920"/>
        <end position="953"/>
    </location>
</feature>
<dbReference type="InterPro" id="IPR013761">
    <property type="entry name" value="SAM/pointed_sf"/>
</dbReference>
<keyword evidence="9" id="KW-0539">Nucleus</keyword>
<dbReference type="AlphaFoldDB" id="A0A9D4QCB4"/>
<evidence type="ECO:0000256" key="6">
    <source>
        <dbReference type="ARBA" id="ARBA00022853"/>
    </source>
</evidence>
<protein>
    <recommendedName>
        <fullName evidence="12">SAM domain-containing protein</fullName>
    </recommendedName>
</protein>
<keyword evidence="8" id="KW-0804">Transcription</keyword>
<dbReference type="SMART" id="SM00454">
    <property type="entry name" value="SAM"/>
    <property type="match status" value="1"/>
</dbReference>
<keyword evidence="4" id="KW-0863">Zinc-finger</keyword>
<dbReference type="Proteomes" id="UP000821837">
    <property type="component" value="Chromosome 10"/>
</dbReference>
<dbReference type="CDD" id="cd20101">
    <property type="entry name" value="MBT_L3MBTL1-like_rpt1"/>
    <property type="match status" value="1"/>
</dbReference>
<feature type="repeat" description="MBT" evidence="10">
    <location>
        <begin position="619"/>
        <end position="718"/>
    </location>
</feature>
<feature type="repeat" description="MBT" evidence="10">
    <location>
        <begin position="512"/>
        <end position="611"/>
    </location>
</feature>
<dbReference type="PROSITE" id="PS51079">
    <property type="entry name" value="MBT"/>
    <property type="match status" value="3"/>
</dbReference>
<keyword evidence="2" id="KW-0479">Metal-binding</keyword>
<comment type="caution">
    <text evidence="13">The sequence shown here is derived from an EMBL/GenBank/DDBJ whole genome shotgun (WGS) entry which is preliminary data.</text>
</comment>
<evidence type="ECO:0000256" key="5">
    <source>
        <dbReference type="ARBA" id="ARBA00022833"/>
    </source>
</evidence>
<evidence type="ECO:0000313" key="14">
    <source>
        <dbReference type="Proteomes" id="UP000821837"/>
    </source>
</evidence>
<reference evidence="13" key="1">
    <citation type="journal article" date="2020" name="Cell">
        <title>Large-Scale Comparative Analyses of Tick Genomes Elucidate Their Genetic Diversity and Vector Capacities.</title>
        <authorList>
            <consortium name="Tick Genome and Microbiome Consortium (TIGMIC)"/>
            <person name="Jia N."/>
            <person name="Wang J."/>
            <person name="Shi W."/>
            <person name="Du L."/>
            <person name="Sun Y."/>
            <person name="Zhan W."/>
            <person name="Jiang J.F."/>
            <person name="Wang Q."/>
            <person name="Zhang B."/>
            <person name="Ji P."/>
            <person name="Bell-Sakyi L."/>
            <person name="Cui X.M."/>
            <person name="Yuan T.T."/>
            <person name="Jiang B.G."/>
            <person name="Yang W.F."/>
            <person name="Lam T.T."/>
            <person name="Chang Q.C."/>
            <person name="Ding S.J."/>
            <person name="Wang X.J."/>
            <person name="Zhu J.G."/>
            <person name="Ruan X.D."/>
            <person name="Zhao L."/>
            <person name="Wei J.T."/>
            <person name="Ye R.Z."/>
            <person name="Que T.C."/>
            <person name="Du C.H."/>
            <person name="Zhou Y.H."/>
            <person name="Cheng J.X."/>
            <person name="Dai P.F."/>
            <person name="Guo W.B."/>
            <person name="Han X.H."/>
            <person name="Huang E.J."/>
            <person name="Li L.F."/>
            <person name="Wei W."/>
            <person name="Gao Y.C."/>
            <person name="Liu J.Z."/>
            <person name="Shao H.Z."/>
            <person name="Wang X."/>
            <person name="Wang C.C."/>
            <person name="Yang T.C."/>
            <person name="Huo Q.B."/>
            <person name="Li W."/>
            <person name="Chen H.Y."/>
            <person name="Chen S.E."/>
            <person name="Zhou L.G."/>
            <person name="Ni X.B."/>
            <person name="Tian J.H."/>
            <person name="Sheng Y."/>
            <person name="Liu T."/>
            <person name="Pan Y.S."/>
            <person name="Xia L.Y."/>
            <person name="Li J."/>
            <person name="Zhao F."/>
            <person name="Cao W.C."/>
        </authorList>
    </citation>
    <scope>NUCLEOTIDE SEQUENCE</scope>
    <source>
        <strain evidence="13">Rsan-2018</strain>
    </source>
</reference>
<feature type="region of interest" description="Disordered" evidence="11">
    <location>
        <begin position="1"/>
        <end position="24"/>
    </location>
</feature>
<evidence type="ECO:0000256" key="11">
    <source>
        <dbReference type="SAM" id="MobiDB-lite"/>
    </source>
</evidence>
<dbReference type="PROSITE" id="PS51802">
    <property type="entry name" value="ZF_CCHHC"/>
    <property type="match status" value="2"/>
</dbReference>
<feature type="region of interest" description="Disordered" evidence="11">
    <location>
        <begin position="474"/>
        <end position="511"/>
    </location>
</feature>
<dbReference type="GO" id="GO:0008270">
    <property type="term" value="F:zinc ion binding"/>
    <property type="evidence" value="ECO:0007669"/>
    <property type="project" value="UniProtKB-KW"/>
</dbReference>
<keyword evidence="5" id="KW-0862">Zinc</keyword>
<evidence type="ECO:0000256" key="8">
    <source>
        <dbReference type="ARBA" id="ARBA00023163"/>
    </source>
</evidence>
<dbReference type="Gene3D" id="1.10.150.50">
    <property type="entry name" value="Transcription Factor, Ets-1"/>
    <property type="match status" value="1"/>
</dbReference>
<dbReference type="InterPro" id="IPR001660">
    <property type="entry name" value="SAM"/>
</dbReference>
<evidence type="ECO:0000256" key="10">
    <source>
        <dbReference type="PROSITE-ProRule" id="PRU00459"/>
    </source>
</evidence>
<sequence length="1073" mass="114923">MAGRMVQTVAPGNCPSQPGSPPAETPIAAPSLINLAFATPDMLQTRGPPPMTTITLTRDLRTDGQLNPGVQKPILVTVSGLPGMVAGSKPQTLQGGATAMEGCVQLAPLSLAPDADGSGPTLGSTPTVSSATPAVLVGKPGGGLAVIPGGTQGAAFGTLLAGVLTSTPTPSSFWGDGNGFSGCPYPDGHERSKQCASFLAQLCAGIDFGLHTGFSVGFHASVHAIVGVNLHAYFHADLYCCFSASSHNGICANFCADFCTSLLSIFCADVSTSVYSGDSAGCCTGLGGSSCDRHGICSGSCDNNHACFHNRLGTNNLTVAEGSAQEPEFDPIQAMEWNDGIATLPGSSLKFRLTEFGTLELVTTDEVASENKPLDPQDSPLKAFVVPQYSVQQQEPVNHKGVARNTDEAPKPGVVATAAMTPASVPIRKAPPEVIICCQFCGCHGLRSEFVRDGLFCSQLCYVNFASRERIKRKEEHLKQRKRKASPNGEDSDDEEPRDSRPSPPVPQREPFSWNEYLERLGAQAAPSRLFREAMAPTVGNGFRVGMKLEAADPAHPSMFCVVTVAQVVGYRLRLHLDGYADVYDFWVNADCPDMYPAGWCERTHRKLHPPKGYTAEQFNWANYLRASRSQAAPRQLFTNRSSTQPGAPLRVGMKLEAADPNTGVACVATLTDITDSGRFLVTPDGRDKSGAFWTDAGSPLLRPPNWSREHGETLMTPTTGWKGPFSWERYLSDHRAQGIPARALRPRAGPQGFQVGHRFEVVDPRDRRFVRVASVAALRPRGLLVHLDGWPPERDFFLDAESPDMHPAGWCTRTGHPLEPPGTLAPLPPGALPFNTECPTPGCHGFGHVKGFASHHSAYGCPFSAANRELPDRLNIPSSIPQETKDGLRRCPTPGCNGSGHLKEKYTVHHNASGCPLATAHAGDDSSQDSPSAAVPTQPRGRGRPRKIRTPDVVPNTVRLKNQELPQTVHQSVFGAARSEERPPGLEQHWPQLDLVPGSLVTDWSLNQVAHFVSSLPGCQGLAATFKEQETDGEAFLLLSQTDLVRNLWLKLGPALEVHSCILCFCSSLAPS</sequence>
<feature type="domain" description="SAM" evidence="12">
    <location>
        <begin position="1005"/>
        <end position="1054"/>
    </location>
</feature>
<evidence type="ECO:0000313" key="13">
    <source>
        <dbReference type="EMBL" id="KAH7975351.1"/>
    </source>
</evidence>